<feature type="domain" description="THAP-type" evidence="7">
    <location>
        <begin position="1"/>
        <end position="99"/>
    </location>
</feature>
<dbReference type="SMART" id="SM00980">
    <property type="entry name" value="THAP"/>
    <property type="match status" value="1"/>
</dbReference>
<name>A0A8C2JYC4_CYPCA</name>
<keyword evidence="4" id="KW-0862">Zinc</keyword>
<keyword evidence="2" id="KW-0479">Metal-binding</keyword>
<dbReference type="GO" id="GO:0008270">
    <property type="term" value="F:zinc ion binding"/>
    <property type="evidence" value="ECO:0007669"/>
    <property type="project" value="UniProtKB-KW"/>
</dbReference>
<comment type="cofactor">
    <cofactor evidence="1">
        <name>a divalent metal cation</name>
        <dbReference type="ChEBI" id="CHEBI:60240"/>
    </cofactor>
</comment>
<protein>
    <recommendedName>
        <fullName evidence="7">THAP-type domain-containing protein</fullName>
    </recommendedName>
</protein>
<organism evidence="8 9">
    <name type="scientific">Cyprinus carpio</name>
    <name type="common">Common carp</name>
    <dbReference type="NCBI Taxonomy" id="7962"/>
    <lineage>
        <taxon>Eukaryota</taxon>
        <taxon>Metazoa</taxon>
        <taxon>Chordata</taxon>
        <taxon>Craniata</taxon>
        <taxon>Vertebrata</taxon>
        <taxon>Euteleostomi</taxon>
        <taxon>Actinopterygii</taxon>
        <taxon>Neopterygii</taxon>
        <taxon>Teleostei</taxon>
        <taxon>Ostariophysi</taxon>
        <taxon>Cypriniformes</taxon>
        <taxon>Cyprinidae</taxon>
        <taxon>Cyprininae</taxon>
        <taxon>Cyprinus</taxon>
    </lineage>
</organism>
<evidence type="ECO:0000313" key="9">
    <source>
        <dbReference type="Proteomes" id="UP000694701"/>
    </source>
</evidence>
<keyword evidence="5 6" id="KW-0238">DNA-binding</keyword>
<dbReference type="InterPro" id="IPR027805">
    <property type="entry name" value="Transposase_HTH_dom"/>
</dbReference>
<accession>A0A8C2JYC4</accession>
<dbReference type="Proteomes" id="UP000694701">
    <property type="component" value="Unplaced"/>
</dbReference>
<dbReference type="InterPro" id="IPR006612">
    <property type="entry name" value="THAP_Znf"/>
</dbReference>
<dbReference type="AlphaFoldDB" id="A0A8C2JYC4"/>
<evidence type="ECO:0000256" key="5">
    <source>
        <dbReference type="ARBA" id="ARBA00023125"/>
    </source>
</evidence>
<evidence type="ECO:0000256" key="4">
    <source>
        <dbReference type="ARBA" id="ARBA00022833"/>
    </source>
</evidence>
<evidence type="ECO:0000256" key="1">
    <source>
        <dbReference type="ARBA" id="ARBA00001968"/>
    </source>
</evidence>
<dbReference type="Ensembl" id="ENSCCRT00020109235.1">
    <property type="protein sequence ID" value="ENSCCRP00020099910.1"/>
    <property type="gene ID" value="ENSCCRG00020045904.1"/>
</dbReference>
<keyword evidence="3 6" id="KW-0863">Zinc-finger</keyword>
<evidence type="ECO:0000256" key="2">
    <source>
        <dbReference type="ARBA" id="ARBA00022723"/>
    </source>
</evidence>
<dbReference type="Pfam" id="PF13613">
    <property type="entry name" value="HTH_Tnp_4"/>
    <property type="match status" value="1"/>
</dbReference>
<dbReference type="Pfam" id="PF13359">
    <property type="entry name" value="DDE_Tnp_4"/>
    <property type="match status" value="1"/>
</dbReference>
<proteinExistence type="predicted"/>
<evidence type="ECO:0000256" key="6">
    <source>
        <dbReference type="PROSITE-ProRule" id="PRU00309"/>
    </source>
</evidence>
<dbReference type="PANTHER" id="PTHR23080:SF144">
    <property type="entry name" value="SPINDLE AND KINETOCHORE ASSOCIATED COMPLEX SUBUNIT 3"/>
    <property type="match status" value="1"/>
</dbReference>
<dbReference type="SUPFAM" id="SSF57716">
    <property type="entry name" value="Glucocorticoid receptor-like (DNA-binding domain)"/>
    <property type="match status" value="1"/>
</dbReference>
<dbReference type="GO" id="GO:0003677">
    <property type="term" value="F:DNA binding"/>
    <property type="evidence" value="ECO:0007669"/>
    <property type="project" value="UniProtKB-UniRule"/>
</dbReference>
<evidence type="ECO:0000313" key="8">
    <source>
        <dbReference type="Ensembl" id="ENSCCRP00020099910.1"/>
    </source>
</evidence>
<dbReference type="Pfam" id="PF05485">
    <property type="entry name" value="THAP"/>
    <property type="match status" value="1"/>
</dbReference>
<reference evidence="8" key="1">
    <citation type="submission" date="2025-08" db="UniProtKB">
        <authorList>
            <consortium name="Ensembl"/>
        </authorList>
    </citation>
    <scope>IDENTIFICATION</scope>
</reference>
<sequence>MVNHCCIVGCNSATHNRHGKKKENGLTFHRFPAWRRDHGDQVCEITESCRLAWIAAVRRPSITFHSIPMSMRVCSLHFHSGKPANEMYNSHPDWAPSLNLGHTEMKATKTARYERQETRKRQRTDSTPAMDETVIDNLVPPGKPYRASRYKTLYCFCCLETPAPVEVGADQRLLTECDFCQRRRNEIDRLLEENRALKCELGQRKMDEHFLKNDNVKVKYYTGLPHLEVVMGVLACVGPYLTQSTKVLSPFQMLFLTLMRLRLNLPIQHIAHLFCVDRKTVSKTFSNIINVLHARTSPLINWPGRDALHATMPHQFVEAFGKCVAVILDCFEIFIQRPSNLKAQAQSYSHYKHNTTMKYLIGITPQGSTSFISKGWGGRVSDKHITDNCGILDKLLPGDLVLADRGFDIQDSVGLMCAKVKIPAFTKGRCQLDARDVESTRKIAHLRIHVERVIGTVRNKYTILSDKVPIHMLLPCKDEDMTFLDKIVSVCCALTNMSLSVVLK</sequence>
<evidence type="ECO:0000256" key="3">
    <source>
        <dbReference type="ARBA" id="ARBA00022771"/>
    </source>
</evidence>
<dbReference type="PANTHER" id="PTHR23080">
    <property type="entry name" value="THAP DOMAIN PROTEIN"/>
    <property type="match status" value="1"/>
</dbReference>
<evidence type="ECO:0000259" key="7">
    <source>
        <dbReference type="PROSITE" id="PS50950"/>
    </source>
</evidence>
<dbReference type="InterPro" id="IPR027806">
    <property type="entry name" value="HARBI1_dom"/>
</dbReference>
<dbReference type="PROSITE" id="PS50950">
    <property type="entry name" value="ZF_THAP"/>
    <property type="match status" value="1"/>
</dbReference>